<sequence>MLKLKIQVLIVLRLVEFMHPPQGIRCARPTMIQTHHLRVHSYEFGDVVFDGVPLCLQQSLQPRSLWLIFLVMNCNPLPKNTYSLLITYNVVLRYMQDTSTKLFLFIPPKTPPLHTRSHRSSHLRHPLSLLLPSCHYDEKLSRGIRFLESKVFGVEKRSL</sequence>
<gene>
    <name evidence="2" type="ORF">KC19_VG214300</name>
</gene>
<feature type="chain" id="PRO_5035758107" description="Secreted protein" evidence="1">
    <location>
        <begin position="24"/>
        <end position="159"/>
    </location>
</feature>
<dbReference type="AlphaFoldDB" id="A0A8T0HTK1"/>
<keyword evidence="1" id="KW-0732">Signal</keyword>
<evidence type="ECO:0000256" key="1">
    <source>
        <dbReference type="SAM" id="SignalP"/>
    </source>
</evidence>
<dbReference type="Proteomes" id="UP000822688">
    <property type="component" value="Chromosome V"/>
</dbReference>
<evidence type="ECO:0000313" key="3">
    <source>
        <dbReference type="Proteomes" id="UP000822688"/>
    </source>
</evidence>
<proteinExistence type="predicted"/>
<feature type="signal peptide" evidence="1">
    <location>
        <begin position="1"/>
        <end position="23"/>
    </location>
</feature>
<evidence type="ECO:0008006" key="4">
    <source>
        <dbReference type="Google" id="ProtNLM"/>
    </source>
</evidence>
<dbReference type="EMBL" id="CM026426">
    <property type="protein sequence ID" value="KAG0573843.1"/>
    <property type="molecule type" value="Genomic_DNA"/>
</dbReference>
<reference evidence="2" key="1">
    <citation type="submission" date="2020-06" db="EMBL/GenBank/DDBJ databases">
        <title>WGS assembly of Ceratodon purpureus strain R40.</title>
        <authorList>
            <person name="Carey S.B."/>
            <person name="Jenkins J."/>
            <person name="Shu S."/>
            <person name="Lovell J.T."/>
            <person name="Sreedasyam A."/>
            <person name="Maumus F."/>
            <person name="Tiley G.P."/>
            <person name="Fernandez-Pozo N."/>
            <person name="Barry K."/>
            <person name="Chen C."/>
            <person name="Wang M."/>
            <person name="Lipzen A."/>
            <person name="Daum C."/>
            <person name="Saski C.A."/>
            <person name="Payton A.C."/>
            <person name="Mcbreen J.C."/>
            <person name="Conrad R.E."/>
            <person name="Kollar L.M."/>
            <person name="Olsson S."/>
            <person name="Huttunen S."/>
            <person name="Landis J.B."/>
            <person name="Wickett N.J."/>
            <person name="Johnson M.G."/>
            <person name="Rensing S.A."/>
            <person name="Grimwood J."/>
            <person name="Schmutz J."/>
            <person name="Mcdaniel S.F."/>
        </authorList>
    </citation>
    <scope>NUCLEOTIDE SEQUENCE</scope>
    <source>
        <strain evidence="2">R40</strain>
    </source>
</reference>
<evidence type="ECO:0000313" key="2">
    <source>
        <dbReference type="EMBL" id="KAG0573843.1"/>
    </source>
</evidence>
<keyword evidence="3" id="KW-1185">Reference proteome</keyword>
<name>A0A8T0HTK1_CERPU</name>
<protein>
    <recommendedName>
        <fullName evidence="4">Secreted protein</fullName>
    </recommendedName>
</protein>
<accession>A0A8T0HTK1</accession>
<organism evidence="2 3">
    <name type="scientific">Ceratodon purpureus</name>
    <name type="common">Fire moss</name>
    <name type="synonym">Dicranum purpureum</name>
    <dbReference type="NCBI Taxonomy" id="3225"/>
    <lineage>
        <taxon>Eukaryota</taxon>
        <taxon>Viridiplantae</taxon>
        <taxon>Streptophyta</taxon>
        <taxon>Embryophyta</taxon>
        <taxon>Bryophyta</taxon>
        <taxon>Bryophytina</taxon>
        <taxon>Bryopsida</taxon>
        <taxon>Dicranidae</taxon>
        <taxon>Pseudoditrichales</taxon>
        <taxon>Ditrichaceae</taxon>
        <taxon>Ceratodon</taxon>
    </lineage>
</organism>
<comment type="caution">
    <text evidence="2">The sequence shown here is derived from an EMBL/GenBank/DDBJ whole genome shotgun (WGS) entry which is preliminary data.</text>
</comment>